<proteinExistence type="predicted"/>
<dbReference type="STRING" id="1385511.GCA_000425225_02391"/>
<organism evidence="3 4">
    <name type="scientific">Pontibacillus marinus BH030004 = DSM 16465</name>
    <dbReference type="NCBI Taxonomy" id="1385511"/>
    <lineage>
        <taxon>Bacteria</taxon>
        <taxon>Bacillati</taxon>
        <taxon>Bacillota</taxon>
        <taxon>Bacilli</taxon>
        <taxon>Bacillales</taxon>
        <taxon>Bacillaceae</taxon>
        <taxon>Pontibacillus</taxon>
    </lineage>
</organism>
<keyword evidence="2" id="KW-0812">Transmembrane</keyword>
<comment type="caution">
    <text evidence="3">The sequence shown here is derived from an EMBL/GenBank/DDBJ whole genome shotgun (WGS) entry which is preliminary data.</text>
</comment>
<dbReference type="RefSeq" id="WP_027448845.1">
    <property type="nucleotide sequence ID" value="NZ_AVPF01000021.1"/>
</dbReference>
<dbReference type="OrthoDB" id="2887857at2"/>
<sequence length="312" mass="36214">MDNIIFASIGFLILLSIVYFIPLGISMKGKATLVIAAFVVSLIGLLSLPLFQWWYILILLITLSGLLTILLQRAVKTSETFQEDYNEEVNNHLLSKEQKDTLQSLDDIEEEQPDIDKGSFHHDNVIMDYEDIQETHDYVHESYETIPEKKFDQVDEQNSYTEPEAVTDLEEVSQNRQKESGREASNMDSDQERVEPNPIVELSPEEELLAARQQTQEQPKQDRELNSETSSLFSDDQEDFVIDEFKEEELEKKDLKQHFEEREGFESFGIDIIEEREVQLQGSDVLKEDRSEFTDLEDLLNQRDDEHGQKDS</sequence>
<feature type="transmembrane region" description="Helical" evidence="2">
    <location>
        <begin position="31"/>
        <end position="48"/>
    </location>
</feature>
<dbReference type="EMBL" id="AVPF01000021">
    <property type="protein sequence ID" value="KGX88082.1"/>
    <property type="molecule type" value="Genomic_DNA"/>
</dbReference>
<gene>
    <name evidence="3" type="ORF">N783_08840</name>
</gene>
<dbReference type="Proteomes" id="UP000030403">
    <property type="component" value="Unassembled WGS sequence"/>
</dbReference>
<evidence type="ECO:0000313" key="3">
    <source>
        <dbReference type="EMBL" id="KGX88082.1"/>
    </source>
</evidence>
<feature type="transmembrane region" description="Helical" evidence="2">
    <location>
        <begin position="6"/>
        <end position="24"/>
    </location>
</feature>
<accession>A0A0A5HWT4</accession>
<dbReference type="eggNOG" id="ENOG502ZUK0">
    <property type="taxonomic scope" value="Bacteria"/>
</dbReference>
<evidence type="ECO:0000256" key="1">
    <source>
        <dbReference type="SAM" id="MobiDB-lite"/>
    </source>
</evidence>
<keyword evidence="2" id="KW-1133">Transmembrane helix</keyword>
<feature type="region of interest" description="Disordered" evidence="1">
    <location>
        <begin position="147"/>
        <end position="239"/>
    </location>
</feature>
<keyword evidence="4" id="KW-1185">Reference proteome</keyword>
<keyword evidence="2" id="KW-0472">Membrane</keyword>
<dbReference type="AlphaFoldDB" id="A0A0A5HWT4"/>
<protein>
    <submittedName>
        <fullName evidence="3">Uncharacterized protein</fullName>
    </submittedName>
</protein>
<evidence type="ECO:0000313" key="4">
    <source>
        <dbReference type="Proteomes" id="UP000030403"/>
    </source>
</evidence>
<name>A0A0A5HWT4_9BACI</name>
<evidence type="ECO:0000256" key="2">
    <source>
        <dbReference type="SAM" id="Phobius"/>
    </source>
</evidence>
<reference evidence="3 4" key="1">
    <citation type="submission" date="2013-08" db="EMBL/GenBank/DDBJ databases">
        <authorList>
            <person name="Huang J."/>
            <person name="Wang G."/>
        </authorList>
    </citation>
    <scope>NUCLEOTIDE SEQUENCE [LARGE SCALE GENOMIC DNA]</scope>
    <source>
        <strain evidence="3 4">BH030004</strain>
    </source>
</reference>